<organism evidence="2 3">
    <name type="scientific">Folsomia candida</name>
    <name type="common">Springtail</name>
    <dbReference type="NCBI Taxonomy" id="158441"/>
    <lineage>
        <taxon>Eukaryota</taxon>
        <taxon>Metazoa</taxon>
        <taxon>Ecdysozoa</taxon>
        <taxon>Arthropoda</taxon>
        <taxon>Hexapoda</taxon>
        <taxon>Collembola</taxon>
        <taxon>Entomobryomorpha</taxon>
        <taxon>Isotomoidea</taxon>
        <taxon>Isotomidae</taxon>
        <taxon>Proisotominae</taxon>
        <taxon>Folsomia</taxon>
    </lineage>
</organism>
<evidence type="ECO:0000256" key="1">
    <source>
        <dbReference type="SAM" id="Phobius"/>
    </source>
</evidence>
<evidence type="ECO:0000313" key="2">
    <source>
        <dbReference type="EMBL" id="OXA40127.1"/>
    </source>
</evidence>
<proteinExistence type="predicted"/>
<accession>A0A226D5W0</accession>
<keyword evidence="1" id="KW-1133">Transmembrane helix</keyword>
<keyword evidence="1" id="KW-0812">Transmembrane</keyword>
<sequence length="257" mass="29978">MPTPKVLKALEIYTTYFQKYLDNSPVMWDTKTNRFYYIGCGTTVVILIREILVETKTIPIFNILTLILLLVMGTSDIGMSIGLLAYGKEFVYGWNELHKLEKRMSEREKKISKPQNRDYLGASMIIMVRLFTFYAIFVALFGLAMRLDPFYIVINWTLSNIQGDINRAQVINDYSVMVLHKWNVEIMMEPDIKERNILRKKLKSLKPKKLHVGIHEVRFFSIDRSTKAEFYVRILDNTINLSLAIPEESLRSQFGAF</sequence>
<reference evidence="2 3" key="1">
    <citation type="submission" date="2015-12" db="EMBL/GenBank/DDBJ databases">
        <title>The genome of Folsomia candida.</title>
        <authorList>
            <person name="Faddeeva A."/>
            <person name="Derks M.F."/>
            <person name="Anvar Y."/>
            <person name="Smit S."/>
            <person name="Van Straalen N."/>
            <person name="Roelofs D."/>
        </authorList>
    </citation>
    <scope>NUCLEOTIDE SEQUENCE [LARGE SCALE GENOMIC DNA]</scope>
    <source>
        <strain evidence="2 3">VU population</strain>
        <tissue evidence="2">Whole body</tissue>
    </source>
</reference>
<keyword evidence="1" id="KW-0472">Membrane</keyword>
<dbReference type="Proteomes" id="UP000198287">
    <property type="component" value="Unassembled WGS sequence"/>
</dbReference>
<dbReference type="EMBL" id="LNIX01000035">
    <property type="protein sequence ID" value="OXA40127.1"/>
    <property type="molecule type" value="Genomic_DNA"/>
</dbReference>
<feature type="transmembrane region" description="Helical" evidence="1">
    <location>
        <begin position="119"/>
        <end position="144"/>
    </location>
</feature>
<comment type="caution">
    <text evidence="2">The sequence shown here is derived from an EMBL/GenBank/DDBJ whole genome shotgun (WGS) entry which is preliminary data.</text>
</comment>
<feature type="transmembrane region" description="Helical" evidence="1">
    <location>
        <begin position="64"/>
        <end position="86"/>
    </location>
</feature>
<keyword evidence="3" id="KW-1185">Reference proteome</keyword>
<protein>
    <submittedName>
        <fullName evidence="2">Uncharacterized protein</fullName>
    </submittedName>
</protein>
<name>A0A226D5W0_FOLCA</name>
<dbReference type="AlphaFoldDB" id="A0A226D5W0"/>
<evidence type="ECO:0000313" key="3">
    <source>
        <dbReference type="Proteomes" id="UP000198287"/>
    </source>
</evidence>
<feature type="transmembrane region" description="Helical" evidence="1">
    <location>
        <begin position="35"/>
        <end position="52"/>
    </location>
</feature>
<gene>
    <name evidence="2" type="ORF">Fcan01_25200</name>
</gene>